<dbReference type="Pfam" id="PF02879">
    <property type="entry name" value="PGM_PMM_II"/>
    <property type="match status" value="1"/>
</dbReference>
<dbReference type="InterPro" id="IPR016066">
    <property type="entry name" value="A-D-PHexomutase_CS"/>
</dbReference>
<feature type="domain" description="Alpha-D-phosphohexomutase C-terminal" evidence="16">
    <location>
        <begin position="510"/>
        <end position="554"/>
    </location>
</feature>
<evidence type="ECO:0000313" key="20">
    <source>
        <dbReference type="EMBL" id="OTX97802.1"/>
    </source>
</evidence>
<dbReference type="InterPro" id="IPR005846">
    <property type="entry name" value="A-D-PHexomutase_a/b/a-III"/>
</dbReference>
<comment type="cofactor">
    <cofactor evidence="2">
        <name>Mg(2+)</name>
        <dbReference type="ChEBI" id="CHEBI:18420"/>
    </cofactor>
</comment>
<protein>
    <recommendedName>
        <fullName evidence="12">Phosphoglucomutase</fullName>
        <ecNumber evidence="6">5.4.2.2</ecNumber>
    </recommendedName>
    <alternativeName>
        <fullName evidence="14">Alpha-phosphoglucomutase</fullName>
    </alternativeName>
    <alternativeName>
        <fullName evidence="13">Glucose phosphomutase</fullName>
    </alternativeName>
</protein>
<dbReference type="PRINTS" id="PR00509">
    <property type="entry name" value="PGMPMM"/>
</dbReference>
<evidence type="ECO:0000256" key="10">
    <source>
        <dbReference type="ARBA" id="ARBA00022842"/>
    </source>
</evidence>
<evidence type="ECO:0000256" key="8">
    <source>
        <dbReference type="ARBA" id="ARBA00022553"/>
    </source>
</evidence>
<evidence type="ECO:0000259" key="17">
    <source>
        <dbReference type="Pfam" id="PF02878"/>
    </source>
</evidence>
<keyword evidence="7" id="KW-0119">Carbohydrate metabolism</keyword>
<dbReference type="Gene3D" id="3.40.120.10">
    <property type="entry name" value="Alpha-D-Glucose-1,6-Bisphosphate, subunit A, domain 3"/>
    <property type="match status" value="3"/>
</dbReference>
<dbReference type="GO" id="GO:0006006">
    <property type="term" value="P:glucose metabolic process"/>
    <property type="evidence" value="ECO:0007669"/>
    <property type="project" value="UniProtKB-KW"/>
</dbReference>
<dbReference type="InterPro" id="IPR005845">
    <property type="entry name" value="A-D-PHexomutase_a/b/a-II"/>
</dbReference>
<dbReference type="PROSITE" id="PS00710">
    <property type="entry name" value="PGM_PMM"/>
    <property type="match status" value="1"/>
</dbReference>
<feature type="domain" description="Alpha-D-phosphohexomutase alpha/beta/alpha" evidence="19">
    <location>
        <begin position="327"/>
        <end position="452"/>
    </location>
</feature>
<evidence type="ECO:0000256" key="11">
    <source>
        <dbReference type="ARBA" id="ARBA00023235"/>
    </source>
</evidence>
<evidence type="ECO:0000256" key="7">
    <source>
        <dbReference type="ARBA" id="ARBA00022526"/>
    </source>
</evidence>
<evidence type="ECO:0000259" key="18">
    <source>
        <dbReference type="Pfam" id="PF02879"/>
    </source>
</evidence>
<comment type="pathway">
    <text evidence="4">Lipid metabolism.</text>
</comment>
<dbReference type="EMBL" id="NFDE01000002">
    <property type="protein sequence ID" value="OTX97802.1"/>
    <property type="molecule type" value="Genomic_DNA"/>
</dbReference>
<comment type="caution">
    <text evidence="20">The sequence shown here is derived from an EMBL/GenBank/DDBJ whole genome shotgun (WGS) entry which is preliminary data.</text>
</comment>
<dbReference type="PANTHER" id="PTHR45745:SF1">
    <property type="entry name" value="PHOSPHOGLUCOMUTASE 2B-RELATED"/>
    <property type="match status" value="1"/>
</dbReference>
<evidence type="ECO:0000256" key="1">
    <source>
        <dbReference type="ARBA" id="ARBA00000443"/>
    </source>
</evidence>
<dbReference type="Gene3D" id="3.30.310.50">
    <property type="entry name" value="Alpha-D-phosphohexomutase, C-terminal domain"/>
    <property type="match status" value="1"/>
</dbReference>
<dbReference type="EC" id="5.4.2.2" evidence="6"/>
<evidence type="ECO:0000256" key="15">
    <source>
        <dbReference type="RuleBase" id="RU004326"/>
    </source>
</evidence>
<organism evidence="20 21">
    <name type="scientific">Bacillus wiedmannii</name>
    <dbReference type="NCBI Taxonomy" id="1890302"/>
    <lineage>
        <taxon>Bacteria</taxon>
        <taxon>Bacillati</taxon>
        <taxon>Bacillota</taxon>
        <taxon>Bacilli</taxon>
        <taxon>Bacillales</taxon>
        <taxon>Bacillaceae</taxon>
        <taxon>Bacillus</taxon>
        <taxon>Bacillus cereus group</taxon>
    </lineage>
</organism>
<dbReference type="AlphaFoldDB" id="A0A2C9YP42"/>
<dbReference type="GO" id="GO:0006166">
    <property type="term" value="P:purine ribonucleoside salvage"/>
    <property type="evidence" value="ECO:0007669"/>
    <property type="project" value="TreeGrafter"/>
</dbReference>
<dbReference type="SUPFAM" id="SSF55957">
    <property type="entry name" value="Phosphoglucomutase, C-terminal domain"/>
    <property type="match status" value="1"/>
</dbReference>
<name>A0A2C9YP42_9BACI</name>
<evidence type="ECO:0000256" key="9">
    <source>
        <dbReference type="ARBA" id="ARBA00022723"/>
    </source>
</evidence>
<feature type="domain" description="Alpha-D-phosphohexomutase alpha/beta/alpha" evidence="18">
    <location>
        <begin position="209"/>
        <end position="316"/>
    </location>
</feature>
<keyword evidence="9 15" id="KW-0479">Metal-binding</keyword>
<dbReference type="Pfam" id="PF02878">
    <property type="entry name" value="PGM_PMM_I"/>
    <property type="match status" value="1"/>
</dbReference>
<proteinExistence type="inferred from homology"/>
<evidence type="ECO:0000313" key="21">
    <source>
        <dbReference type="Proteomes" id="UP000194945"/>
    </source>
</evidence>
<dbReference type="GO" id="GO:0008973">
    <property type="term" value="F:phosphopentomutase activity"/>
    <property type="evidence" value="ECO:0007669"/>
    <property type="project" value="TreeGrafter"/>
</dbReference>
<sequence length="575" mass="64568">MKWQAEYERWNDFAELDAELKQQLEEMKQDSKKIEDSFYKNLEFGTGGMRGELGAGTNRLNVYTVRKATEGLARFIEKQGDEAKARGVVVAYDSRHKSPEFAMEVAATLGAHGIKTYVFESLRPTPELSFAVRYLHTYSGIVLTASHNPPEYNGYKVYGEDGGQLPPKEADELISYVNAVSDELVVEVADTEELKQNGLLEIIGHDVDDAYLEQLKTVIINKKLVETHGKELKVVFTPLHGTSNIPTRRGLEAVGFKNVTVVKEQEQPDPNFSTVKSPNPEEHAAFELAIRYGEEVGADVLIATDPDADRLGVATRNHAGEYQVLTGNQTGALMLDYLLSQKKEKGILPANGVILKTIVTSELGRTIAKAYGLDTIDTLTGFKFIGEKIKQYEENGEYEFQFGYEESYGYLIRPFCRDKDAVQSVLFACEVAAYYKAQGKTLYDGLIEVFEKYGYFREGLVSLTLKGKDGAEQIQKMMTSFRENRPVEAAGLKVTIAEDYKASVRTKVVEEATEEIHLPKSNVLKYYLEDGSWFCLRPSGTEPKIKFYFGVQGDSLQHSEEKLENIKKDIMNRVQ</sequence>
<accession>A0A2C9YP42</accession>
<evidence type="ECO:0000259" key="19">
    <source>
        <dbReference type="Pfam" id="PF02880"/>
    </source>
</evidence>
<dbReference type="Pfam" id="PF02880">
    <property type="entry name" value="PGM_PMM_III"/>
    <property type="match status" value="1"/>
</dbReference>
<evidence type="ECO:0000256" key="12">
    <source>
        <dbReference type="ARBA" id="ARBA00039995"/>
    </source>
</evidence>
<dbReference type="GO" id="GO:0000287">
    <property type="term" value="F:magnesium ion binding"/>
    <property type="evidence" value="ECO:0007669"/>
    <property type="project" value="InterPro"/>
</dbReference>
<evidence type="ECO:0000256" key="3">
    <source>
        <dbReference type="ARBA" id="ARBA00005164"/>
    </source>
</evidence>
<dbReference type="PANTHER" id="PTHR45745">
    <property type="entry name" value="PHOSPHOMANNOMUTASE 45A"/>
    <property type="match status" value="1"/>
</dbReference>
<keyword evidence="11" id="KW-0413">Isomerase</keyword>
<gene>
    <name evidence="20" type="ORF">BK730_01560</name>
</gene>
<evidence type="ECO:0000256" key="6">
    <source>
        <dbReference type="ARBA" id="ARBA00012728"/>
    </source>
</evidence>
<dbReference type="Pfam" id="PF00408">
    <property type="entry name" value="PGM_PMM_IV"/>
    <property type="match status" value="1"/>
</dbReference>
<dbReference type="CDD" id="cd05799">
    <property type="entry name" value="PGM2"/>
    <property type="match status" value="1"/>
</dbReference>
<dbReference type="RefSeq" id="WP_088091994.1">
    <property type="nucleotide sequence ID" value="NZ_CP036101.1"/>
</dbReference>
<dbReference type="InterPro" id="IPR016055">
    <property type="entry name" value="A-D-PHexomutase_a/b/a-I/II/III"/>
</dbReference>
<evidence type="ECO:0000259" key="16">
    <source>
        <dbReference type="Pfam" id="PF00408"/>
    </source>
</evidence>
<comment type="pathway">
    <text evidence="3">Glycolipid metabolism; diglucosyl-diacylglycerol biosynthesis.</text>
</comment>
<reference evidence="20 21" key="1">
    <citation type="submission" date="2016-10" db="EMBL/GenBank/DDBJ databases">
        <title>Comparative genomics of Bacillus thuringiensis reveals a path to pathogens against multiple invertebrate hosts.</title>
        <authorList>
            <person name="Zheng J."/>
            <person name="Gao Q."/>
            <person name="Liu H."/>
            <person name="Peng D."/>
            <person name="Ruan L."/>
            <person name="Sun M."/>
        </authorList>
    </citation>
    <scope>NUCLEOTIDE SEQUENCE [LARGE SCALE GENOMIC DNA]</scope>
    <source>
        <strain evidence="20">BGSC 4BK1</strain>
    </source>
</reference>
<keyword evidence="8" id="KW-0597">Phosphoprotein</keyword>
<comment type="catalytic activity">
    <reaction evidence="1">
        <text>alpha-D-glucose 1-phosphate = alpha-D-glucose 6-phosphate</text>
        <dbReference type="Rhea" id="RHEA:23536"/>
        <dbReference type="ChEBI" id="CHEBI:58225"/>
        <dbReference type="ChEBI" id="CHEBI:58601"/>
        <dbReference type="EC" id="5.4.2.2"/>
    </reaction>
</comment>
<dbReference type="InterPro" id="IPR005844">
    <property type="entry name" value="A-D-PHexomutase_a/b/a-I"/>
</dbReference>
<dbReference type="Proteomes" id="UP000194945">
    <property type="component" value="Unassembled WGS sequence"/>
</dbReference>
<feature type="domain" description="Alpha-D-phosphohexomutase alpha/beta/alpha" evidence="17">
    <location>
        <begin position="43"/>
        <end position="179"/>
    </location>
</feature>
<dbReference type="SUPFAM" id="SSF53738">
    <property type="entry name" value="Phosphoglucomutase, first 3 domains"/>
    <property type="match status" value="3"/>
</dbReference>
<dbReference type="GO" id="GO:0004614">
    <property type="term" value="F:phosphoglucomutase activity"/>
    <property type="evidence" value="ECO:0007669"/>
    <property type="project" value="UniProtKB-EC"/>
</dbReference>
<evidence type="ECO:0000256" key="13">
    <source>
        <dbReference type="ARBA" id="ARBA00041398"/>
    </source>
</evidence>
<evidence type="ECO:0000256" key="2">
    <source>
        <dbReference type="ARBA" id="ARBA00001946"/>
    </source>
</evidence>
<evidence type="ECO:0000256" key="5">
    <source>
        <dbReference type="ARBA" id="ARBA00010231"/>
    </source>
</evidence>
<keyword evidence="10 15" id="KW-0460">Magnesium</keyword>
<keyword evidence="7" id="KW-0313">Glucose metabolism</keyword>
<evidence type="ECO:0000256" key="4">
    <source>
        <dbReference type="ARBA" id="ARBA00005189"/>
    </source>
</evidence>
<dbReference type="InterPro" id="IPR005841">
    <property type="entry name" value="Alpha-D-phosphohexomutase_SF"/>
</dbReference>
<comment type="similarity">
    <text evidence="5 15">Belongs to the phosphohexose mutase family.</text>
</comment>
<evidence type="ECO:0000256" key="14">
    <source>
        <dbReference type="ARBA" id="ARBA00041467"/>
    </source>
</evidence>
<dbReference type="InterPro" id="IPR005843">
    <property type="entry name" value="A-D-PHexomutase_C"/>
</dbReference>
<dbReference type="InterPro" id="IPR036900">
    <property type="entry name" value="A-D-PHexomutase_C_sf"/>
</dbReference>